<dbReference type="InterPro" id="IPR026284">
    <property type="entry name" value="A2MG_proteobact"/>
</dbReference>
<protein>
    <submittedName>
        <fullName evidence="5">Alpha-2-macroglobulin</fullName>
    </submittedName>
</protein>
<dbReference type="InterPro" id="IPR008930">
    <property type="entry name" value="Terpenoid_cyclase/PrenylTrfase"/>
</dbReference>
<dbReference type="Pfam" id="PF00207">
    <property type="entry name" value="A2M"/>
    <property type="match status" value="1"/>
</dbReference>
<dbReference type="PIRSF" id="PIRSF038980">
    <property type="entry name" value="A2M_bac"/>
    <property type="match status" value="1"/>
</dbReference>
<dbReference type="SMART" id="SM01419">
    <property type="entry name" value="Thiol-ester_cl"/>
    <property type="match status" value="1"/>
</dbReference>
<keyword evidence="2" id="KW-0732">Signal</keyword>
<dbReference type="Pfam" id="PF01835">
    <property type="entry name" value="MG2"/>
    <property type="match status" value="1"/>
</dbReference>
<sequence>MFDWQNRTVITGAAAVLISGFCVGFLTAKATEGGGRANRSSEAVSISETVGNLYGKPRDKNAPRASDKKPAGFAVWKQSLDTSAASPRACIEFSRDLDPSKPYGDYVLVSPELPSAPAVSVKGANLCVSGFGFTDRRITLLKGLPGKGNDKLEKNVDLDFAFGEKPPYVGFAGEGVILPREDSDGVAIETLNVTSLAFEVWRVADRNLVRQNISAPDPVSEGDYDYEWGEDSPNENGGKVWSGKVAVRAGNGERITTVFPLGAVLKNLKPGAYVIKVRDASGGRDKSENDQPAQARRWILYTDMALMTYSGNPASGAGLDVVVRSLKSAKPLSGVRVALVARNGEDLAEGRSGTDGRVRFNPALLKGEGALTPKMVMAYGPAEDFTALDLDRAPVDLSAKGVGGRQDEAVTSGRAGAGMVDGYLYTDRGIYRPGETVHVVALVRDPQGKAIKDRKGALIVTRPSGVEAFRVKFDKSENGYVAADIALPTSSPRGQWQARIEVEGLEGAAGSAAFAVEDFAPQRLGVDIAADADKPLTRPDEARAVRVNARFLYGAVGSGLTVGGEARVRADTNPFPAFKDYRFGNEQNPFEEKYVNLPETVTDGQGQATFPLEASVAGDTDQPLSVLLTSSVFEPGGRPVKESATLRIRTKPLYLGVKIDAQDTKGNAAPRLGFNIIGLNAQGQKIAASGVKVRLVSENWNYDWYQQDGRWAWRRTARDVVVSETSYDLNAGTGLNFARNLDWGDYRFEIEHPQTGARTVVRFASGWGNPAKSADAPDFVRLSAGTKAYVQGDTITLTLKPPYEGEAQIAVASDRLIDMKHVRVDEDGTTVRLKSDASWGGGVYIMVSVMQPRDPVASPKPRRAMGLIYVPLDPKSRKLTVAVDTPKGAPQKPVIDKMGDAWLEVPVKVSGAKLGERARLSLAVVDQGILNLTKFKAPDPISWYFGKRALGVDYRDDYGRLLDPNLGAPAELNYGGDQIGGEGLTVTPIKTVALWSGVVETGFDGKAVVRLKVPKFNGELKVMAVAWTDEAVGSSQETITVREPVVAELALPRFLAPGDKAFATLELNNVDGRSGLYEAVVTGLKGLFVQFKKAFNLATGQRIQEAIEINAPQRAGISAVNLSLKADGYSFNEDYNLQTRNGWGTRTQVFTEQQGVNQTYAPSRALLDGLQPGTISIQVSYSPFRGIDPTPLAAALNRYPYGCTEQISSAAYPWLYVSPSLTDAKTASRGQTILKQAVGRILDRQSADGAFGLWKAGDGAAEGFVGAFATDFILEAQKQGVYVPQEALDKAMNAMRDMSRPDGFTSVNYRLKAYDGGWFGLQKDDITAQIRSRASAYALYVMAKGGNGDLARLRWYHDVQFKSERSPLARAQVAAALSMMGDKARARSGFKQAVQALGYKDPHDWYQSPLRDLAGVTALAYEAGEATMAADLGKRLETSMKDPERLNTQEQAFILRAASYMLKAAGPIKIDAQGVATIPSQGSLARYNVGAVAQARFKNTGSGALWRTVTVTGNPLIAPPAESKGFTLEKAYYTLDGARINPAQLTQGQKVLVVISGRSSYAQTRPIVVDDALPAGFEIETTLTNEDTSAGPFRFAGSLSALDVQEARDDRYVAALDVSAANGFAMAYIARATTPGDFYLPGAEVKDLYRADLYARTAGSRITIAGQ</sequence>
<evidence type="ECO:0000256" key="2">
    <source>
        <dbReference type="ARBA" id="ARBA00022729"/>
    </source>
</evidence>
<organism evidence="5 6">
    <name type="scientific">Asticcacaulis endophyticus</name>
    <dbReference type="NCBI Taxonomy" id="1395890"/>
    <lineage>
        <taxon>Bacteria</taxon>
        <taxon>Pseudomonadati</taxon>
        <taxon>Pseudomonadota</taxon>
        <taxon>Alphaproteobacteria</taxon>
        <taxon>Caulobacterales</taxon>
        <taxon>Caulobacteraceae</taxon>
        <taxon>Asticcacaulis</taxon>
    </lineage>
</organism>
<dbReference type="Proteomes" id="UP000662572">
    <property type="component" value="Unassembled WGS sequence"/>
</dbReference>
<dbReference type="InterPro" id="IPR001599">
    <property type="entry name" value="Macroglobln_a2"/>
</dbReference>
<dbReference type="GO" id="GO:0004866">
    <property type="term" value="F:endopeptidase inhibitor activity"/>
    <property type="evidence" value="ECO:0007669"/>
    <property type="project" value="InterPro"/>
</dbReference>
<dbReference type="Pfam" id="PF17972">
    <property type="entry name" value="bMG5"/>
    <property type="match status" value="1"/>
</dbReference>
<dbReference type="InterPro" id="IPR041203">
    <property type="entry name" value="Bact_A2M_MG5"/>
</dbReference>
<keyword evidence="6" id="KW-1185">Reference proteome</keyword>
<dbReference type="InterPro" id="IPR047565">
    <property type="entry name" value="Alpha-macroglob_thiol-ester_cl"/>
</dbReference>
<dbReference type="InterPro" id="IPR002890">
    <property type="entry name" value="MG2"/>
</dbReference>
<dbReference type="Pfam" id="PF11974">
    <property type="entry name" value="bMG3"/>
    <property type="match status" value="1"/>
</dbReference>
<dbReference type="Gene3D" id="2.60.40.1930">
    <property type="match status" value="1"/>
</dbReference>
<feature type="domain" description="Alpha-2-macroglobulin" evidence="4">
    <location>
        <begin position="992"/>
        <end position="1081"/>
    </location>
</feature>
<dbReference type="SMART" id="SM01360">
    <property type="entry name" value="A2M"/>
    <property type="match status" value="1"/>
</dbReference>
<accession>A0A918PYN2</accession>
<dbReference type="Pfam" id="PF21142">
    <property type="entry name" value="A2M_bMG2"/>
    <property type="match status" value="1"/>
</dbReference>
<dbReference type="InterPro" id="IPR049120">
    <property type="entry name" value="A2M_bMG2"/>
</dbReference>
<feature type="domain" description="Alpha-2-macroglobulin bait region" evidence="3">
    <location>
        <begin position="780"/>
        <end position="932"/>
    </location>
</feature>
<dbReference type="RefSeq" id="WP_189485097.1">
    <property type="nucleotide sequence ID" value="NZ_BMZB01000001.1"/>
</dbReference>
<dbReference type="EMBL" id="BMZB01000001">
    <property type="protein sequence ID" value="GGZ25360.1"/>
    <property type="molecule type" value="Genomic_DNA"/>
</dbReference>
<comment type="caution">
    <text evidence="5">The sequence shown here is derived from an EMBL/GenBank/DDBJ whole genome shotgun (WGS) entry which is preliminary data.</text>
</comment>
<dbReference type="InterPro" id="IPR041462">
    <property type="entry name" value="Bact_A2M_MG6"/>
</dbReference>
<evidence type="ECO:0000259" key="4">
    <source>
        <dbReference type="SMART" id="SM01360"/>
    </source>
</evidence>
<dbReference type="Pfam" id="PF17962">
    <property type="entry name" value="bMG6"/>
    <property type="match status" value="1"/>
</dbReference>
<dbReference type="CDD" id="cd02891">
    <property type="entry name" value="A2M_like"/>
    <property type="match status" value="1"/>
</dbReference>
<dbReference type="InterPro" id="IPR011625">
    <property type="entry name" value="A2M_N_BRD"/>
</dbReference>
<evidence type="ECO:0000259" key="3">
    <source>
        <dbReference type="SMART" id="SM01359"/>
    </source>
</evidence>
<name>A0A918PYN2_9CAUL</name>
<evidence type="ECO:0000313" key="6">
    <source>
        <dbReference type="Proteomes" id="UP000662572"/>
    </source>
</evidence>
<dbReference type="SUPFAM" id="SSF48239">
    <property type="entry name" value="Terpenoid cyclases/Protein prenyltransferases"/>
    <property type="match status" value="1"/>
</dbReference>
<evidence type="ECO:0000313" key="5">
    <source>
        <dbReference type="EMBL" id="GGZ25360.1"/>
    </source>
</evidence>
<proteinExistence type="inferred from homology"/>
<reference evidence="5" key="1">
    <citation type="journal article" date="2014" name="Int. J. Syst. Evol. Microbiol.">
        <title>Complete genome sequence of Corynebacterium casei LMG S-19264T (=DSM 44701T), isolated from a smear-ripened cheese.</title>
        <authorList>
            <consortium name="US DOE Joint Genome Institute (JGI-PGF)"/>
            <person name="Walter F."/>
            <person name="Albersmeier A."/>
            <person name="Kalinowski J."/>
            <person name="Ruckert C."/>
        </authorList>
    </citation>
    <scope>NUCLEOTIDE SEQUENCE</scope>
    <source>
        <strain evidence="5">KCTC 32296</strain>
    </source>
</reference>
<dbReference type="SMART" id="SM01359">
    <property type="entry name" value="A2M_N_2"/>
    <property type="match status" value="1"/>
</dbReference>
<dbReference type="InterPro" id="IPR041246">
    <property type="entry name" value="Bact_MG10"/>
</dbReference>
<dbReference type="Pfam" id="PF07703">
    <property type="entry name" value="A2M_BRD"/>
    <property type="match status" value="1"/>
</dbReference>
<dbReference type="PANTHER" id="PTHR40094">
    <property type="entry name" value="ALPHA-2-MACROGLOBULIN HOMOLOG"/>
    <property type="match status" value="1"/>
</dbReference>
<dbReference type="Gene3D" id="1.50.10.20">
    <property type="match status" value="1"/>
</dbReference>
<gene>
    <name evidence="5" type="ORF">GCM10011273_08410</name>
</gene>
<dbReference type="InterPro" id="IPR021868">
    <property type="entry name" value="Alpha_2_Macroglob_MG3"/>
</dbReference>
<comment type="similarity">
    <text evidence="1">Belongs to the protease inhibitor I39 (alpha-2-macroglobulin) family. Bacterial alpha-2-macroglobulin subfamily.</text>
</comment>
<dbReference type="Pfam" id="PF17973">
    <property type="entry name" value="bMG10"/>
    <property type="match status" value="1"/>
</dbReference>
<reference evidence="5" key="2">
    <citation type="submission" date="2020-09" db="EMBL/GenBank/DDBJ databases">
        <authorList>
            <person name="Sun Q."/>
            <person name="Kim S."/>
        </authorList>
    </citation>
    <scope>NUCLEOTIDE SEQUENCE</scope>
    <source>
        <strain evidence="5">KCTC 32296</strain>
    </source>
</reference>
<evidence type="ECO:0000256" key="1">
    <source>
        <dbReference type="ARBA" id="ARBA00010556"/>
    </source>
</evidence>
<dbReference type="PANTHER" id="PTHR40094:SF1">
    <property type="entry name" value="UBIQUITIN DOMAIN-CONTAINING PROTEIN"/>
    <property type="match status" value="1"/>
</dbReference>
<dbReference type="InterPro" id="IPR051802">
    <property type="entry name" value="YfhM-like"/>
</dbReference>